<dbReference type="AlphaFoldDB" id="A0A840BJU9"/>
<dbReference type="PROSITE" id="PS50883">
    <property type="entry name" value="EAL"/>
    <property type="match status" value="1"/>
</dbReference>
<proteinExistence type="predicted"/>
<dbReference type="SUPFAM" id="SSF141868">
    <property type="entry name" value="EAL domain-like"/>
    <property type="match status" value="1"/>
</dbReference>
<name>A0A840BJU9_9RHOO</name>
<dbReference type="SUPFAM" id="SSF55073">
    <property type="entry name" value="Nucleotide cyclase"/>
    <property type="match status" value="1"/>
</dbReference>
<protein>
    <submittedName>
        <fullName evidence="2">EAL domain-containing protein (Putative c-di-GMP-specific phosphodiesterase class I)/GGDEF domain-containing protein</fullName>
    </submittedName>
</protein>
<dbReference type="PANTHER" id="PTHR33121">
    <property type="entry name" value="CYCLIC DI-GMP PHOSPHODIESTERASE PDEF"/>
    <property type="match status" value="1"/>
</dbReference>
<keyword evidence="3" id="KW-1185">Reference proteome</keyword>
<sequence>MTVRNVQFEEPQDKVLAVRAALAAHGFGETERAALRAFWHSADLARLGDSLADGLTVLRAEAADVSPTCGDVFVQAFQGIIGWELDPDWPLRLSASWLALYEAGGAPDMPARAAAVAMTVLQGELIHERSSVSRLDAALLQIIMRVGLLIAGLLAKVSNEAEAHARWLAEHVEPTSGLPNRVALISRFEPAGADGKPTGLLVVGLQWGESAVLLNTADRDRARNELGRALLGRGRADDSLFRVSDDDWVLWAPGVGDGPRLELAAAALLEAGEQALRKVGLASHASLSVGAAVTPRDGDSIDAVLNAARRARVAASRIGRSIGIAGPEIELERNERVLLEREFIEAMRNNEFGLHLQPIIQVSDGGCLGGEALLRWQRSSGQWVPPPQIVSMAEQFGLMQQLTRLVLQRAAAMLSELQREGVAVGIAVNLAGGDLRDPELPEFIAQALATWRVPPDRLTLELTEGSMIADDAHTLELIARLRSAGYGVALDDFGTGYSSLAWLRRLPATRLKIDRMFVQKMPETPQDRAIVSSVIQLAQGLGLRVVAEGVEREEQLRMLMAMGCDAAQGFLIARPMAIAEFIAWWTEWERGGRGGYWASRQ</sequence>
<dbReference type="Proteomes" id="UP000561045">
    <property type="component" value="Unassembled WGS sequence"/>
</dbReference>
<dbReference type="InterPro" id="IPR043128">
    <property type="entry name" value="Rev_trsase/Diguanyl_cyclase"/>
</dbReference>
<dbReference type="Gene3D" id="3.30.70.270">
    <property type="match status" value="1"/>
</dbReference>
<feature type="domain" description="EAL" evidence="1">
    <location>
        <begin position="336"/>
        <end position="589"/>
    </location>
</feature>
<organism evidence="2 3">
    <name type="scientific">Niveibacterium umoris</name>
    <dbReference type="NCBI Taxonomy" id="1193620"/>
    <lineage>
        <taxon>Bacteria</taxon>
        <taxon>Pseudomonadati</taxon>
        <taxon>Pseudomonadota</taxon>
        <taxon>Betaproteobacteria</taxon>
        <taxon>Rhodocyclales</taxon>
        <taxon>Rhodocyclaceae</taxon>
        <taxon>Niveibacterium</taxon>
    </lineage>
</organism>
<dbReference type="Gene3D" id="3.20.20.450">
    <property type="entry name" value="EAL domain"/>
    <property type="match status" value="1"/>
</dbReference>
<dbReference type="GO" id="GO:0071111">
    <property type="term" value="F:cyclic-guanylate-specific phosphodiesterase activity"/>
    <property type="evidence" value="ECO:0007669"/>
    <property type="project" value="InterPro"/>
</dbReference>
<dbReference type="InterPro" id="IPR001633">
    <property type="entry name" value="EAL_dom"/>
</dbReference>
<comment type="caution">
    <text evidence="2">The sequence shown here is derived from an EMBL/GenBank/DDBJ whole genome shotgun (WGS) entry which is preliminary data.</text>
</comment>
<dbReference type="SMART" id="SM00267">
    <property type="entry name" value="GGDEF"/>
    <property type="match status" value="1"/>
</dbReference>
<evidence type="ECO:0000313" key="3">
    <source>
        <dbReference type="Proteomes" id="UP000561045"/>
    </source>
</evidence>
<accession>A0A840BJU9</accession>
<dbReference type="PANTHER" id="PTHR33121:SF70">
    <property type="entry name" value="SIGNALING PROTEIN YKOW"/>
    <property type="match status" value="1"/>
</dbReference>
<dbReference type="InterPro" id="IPR035919">
    <property type="entry name" value="EAL_sf"/>
</dbReference>
<reference evidence="2 3" key="1">
    <citation type="submission" date="2020-08" db="EMBL/GenBank/DDBJ databases">
        <title>Genomic Encyclopedia of Type Strains, Phase IV (KMG-IV): sequencing the most valuable type-strain genomes for metagenomic binning, comparative biology and taxonomic classification.</title>
        <authorList>
            <person name="Goeker M."/>
        </authorList>
    </citation>
    <scope>NUCLEOTIDE SEQUENCE [LARGE SCALE GENOMIC DNA]</scope>
    <source>
        <strain evidence="2 3">DSM 106739</strain>
    </source>
</reference>
<dbReference type="InterPro" id="IPR000160">
    <property type="entry name" value="GGDEF_dom"/>
</dbReference>
<dbReference type="InterPro" id="IPR050706">
    <property type="entry name" value="Cyclic-di-GMP_PDE-like"/>
</dbReference>
<evidence type="ECO:0000313" key="2">
    <source>
        <dbReference type="EMBL" id="MBB4011849.1"/>
    </source>
</evidence>
<gene>
    <name evidence="2" type="ORF">GGR36_001157</name>
</gene>
<dbReference type="CDD" id="cd01948">
    <property type="entry name" value="EAL"/>
    <property type="match status" value="1"/>
</dbReference>
<dbReference type="InterPro" id="IPR029787">
    <property type="entry name" value="Nucleotide_cyclase"/>
</dbReference>
<evidence type="ECO:0000259" key="1">
    <source>
        <dbReference type="PROSITE" id="PS50883"/>
    </source>
</evidence>
<dbReference type="SMART" id="SM00052">
    <property type="entry name" value="EAL"/>
    <property type="match status" value="1"/>
</dbReference>
<dbReference type="EMBL" id="JACIET010000001">
    <property type="protein sequence ID" value="MBB4011849.1"/>
    <property type="molecule type" value="Genomic_DNA"/>
</dbReference>
<dbReference type="RefSeq" id="WP_183632845.1">
    <property type="nucleotide sequence ID" value="NZ_BAABLE010000011.1"/>
</dbReference>
<dbReference type="Pfam" id="PF00563">
    <property type="entry name" value="EAL"/>
    <property type="match status" value="1"/>
</dbReference>